<name>A0A345U938_9FLOR</name>
<dbReference type="GO" id="GO:0022625">
    <property type="term" value="C:cytosolic large ribosomal subunit"/>
    <property type="evidence" value="ECO:0007669"/>
    <property type="project" value="TreeGrafter"/>
</dbReference>
<evidence type="ECO:0000256" key="2">
    <source>
        <dbReference type="ARBA" id="ARBA00022980"/>
    </source>
</evidence>
<dbReference type="InterPro" id="IPR050063">
    <property type="entry name" value="Ribosomal_protein_uL29"/>
</dbReference>
<keyword evidence="3 5" id="KW-0687">Ribonucleoprotein</keyword>
<keyword evidence="2 5" id="KW-0689">Ribosomal protein</keyword>
<dbReference type="PANTHER" id="PTHR10916:SF0">
    <property type="entry name" value="LARGE RIBOSOMAL SUBUNIT PROTEIN UL29C"/>
    <property type="match status" value="1"/>
</dbReference>
<reference evidence="7" key="2">
    <citation type="journal article" date="2020" name="Mitochondrial DNA Part B Resour">
        <title>Phylogenetic analysis of the complete chloroplast genome of Gracilaria vermiculophylla.</title>
        <authorList>
            <person name="Li Y."/>
            <person name="Han H."/>
            <person name="Ma X."/>
        </authorList>
    </citation>
    <scope>NUCLEOTIDE SEQUENCE</scope>
</reference>
<dbReference type="GO" id="GO:0009507">
    <property type="term" value="C:chloroplast"/>
    <property type="evidence" value="ECO:0007669"/>
    <property type="project" value="UniProtKB-SubCell"/>
</dbReference>
<evidence type="ECO:0000256" key="1">
    <source>
        <dbReference type="ARBA" id="ARBA00009254"/>
    </source>
</evidence>
<gene>
    <name evidence="5 6" type="primary">rpl29</name>
</gene>
<evidence type="ECO:0000256" key="4">
    <source>
        <dbReference type="ARBA" id="ARBA00040028"/>
    </source>
</evidence>
<dbReference type="GO" id="GO:0003735">
    <property type="term" value="F:structural constituent of ribosome"/>
    <property type="evidence" value="ECO:0007669"/>
    <property type="project" value="InterPro"/>
</dbReference>
<dbReference type="EMBL" id="MN853882">
    <property type="protein sequence ID" value="QXU75178.1"/>
    <property type="molecule type" value="Genomic_DNA"/>
</dbReference>
<organism evidence="6">
    <name type="scientific">Gracilaria vermiculophylla</name>
    <dbReference type="NCBI Taxonomy" id="2608709"/>
    <lineage>
        <taxon>Eukaryota</taxon>
        <taxon>Rhodophyta</taxon>
        <taxon>Florideophyceae</taxon>
        <taxon>Rhodymeniophycidae</taxon>
        <taxon>Gracilariales</taxon>
        <taxon>Gracilariaceae</taxon>
        <taxon>Gracilaria</taxon>
    </lineage>
</organism>
<dbReference type="GO" id="GO:0006412">
    <property type="term" value="P:translation"/>
    <property type="evidence" value="ECO:0007669"/>
    <property type="project" value="UniProtKB-UniRule"/>
</dbReference>
<sequence>MPLPKIQDIKELTQQEIKKKIIELKKEIFDLKLKRSTRQNIKPHLFKHKKHELAQLLTIQKDSDDV</sequence>
<comment type="similarity">
    <text evidence="1 5">Belongs to the universal ribosomal protein uL29 family.</text>
</comment>
<dbReference type="Pfam" id="PF00831">
    <property type="entry name" value="Ribosomal_L29"/>
    <property type="match status" value="1"/>
</dbReference>
<keyword evidence="6" id="KW-0934">Plastid</keyword>
<dbReference type="RefSeq" id="YP_009509324.1">
    <property type="nucleotide sequence ID" value="NC_039092.1"/>
</dbReference>
<geneLocation type="chloroplast" evidence="6"/>
<dbReference type="SUPFAM" id="SSF46561">
    <property type="entry name" value="Ribosomal protein L29 (L29p)"/>
    <property type="match status" value="1"/>
</dbReference>
<dbReference type="InterPro" id="IPR001854">
    <property type="entry name" value="Ribosomal_uL29"/>
</dbReference>
<dbReference type="AlphaFoldDB" id="A0A345U938"/>
<dbReference type="Gene3D" id="1.10.287.310">
    <property type="match status" value="1"/>
</dbReference>
<keyword evidence="6" id="KW-0150">Chloroplast</keyword>
<dbReference type="EMBL" id="MH396013">
    <property type="protein sequence ID" value="AXI96974.1"/>
    <property type="molecule type" value="Genomic_DNA"/>
</dbReference>
<comment type="subcellular location">
    <subcellularLocation>
        <location evidence="5">Plastid</location>
        <location evidence="5">Chloroplast</location>
    </subcellularLocation>
</comment>
<dbReference type="NCBIfam" id="TIGR00012">
    <property type="entry name" value="L29"/>
    <property type="match status" value="1"/>
</dbReference>
<proteinExistence type="inferred from homology"/>
<dbReference type="PANTHER" id="PTHR10916">
    <property type="entry name" value="60S RIBOSOMAL PROTEIN L35/50S RIBOSOMAL PROTEIN L29"/>
    <property type="match status" value="1"/>
</dbReference>
<evidence type="ECO:0000313" key="7">
    <source>
        <dbReference type="EMBL" id="QXU75178.1"/>
    </source>
</evidence>
<accession>A0A345U938</accession>
<dbReference type="GeneID" id="37620603"/>
<dbReference type="HAMAP" id="MF_00374">
    <property type="entry name" value="Ribosomal_uL29"/>
    <property type="match status" value="1"/>
</dbReference>
<evidence type="ECO:0000256" key="5">
    <source>
        <dbReference type="HAMAP-Rule" id="MF_00374"/>
    </source>
</evidence>
<evidence type="ECO:0000313" key="6">
    <source>
        <dbReference type="EMBL" id="AXI96974.1"/>
    </source>
</evidence>
<dbReference type="InterPro" id="IPR036049">
    <property type="entry name" value="Ribosomal_uL29_sf"/>
</dbReference>
<protein>
    <recommendedName>
        <fullName evidence="4 5">Large ribosomal subunit protein uL29c</fullName>
    </recommendedName>
</protein>
<reference evidence="6" key="1">
    <citation type="submission" date="2018-05" db="EMBL/GenBank/DDBJ databases">
        <title>Organellar genomes of Gracilariaceae.</title>
        <authorList>
            <person name="Iha C."/>
            <person name="Oliveira M.C."/>
        </authorList>
    </citation>
    <scope>NUCLEOTIDE SEQUENCE</scope>
</reference>
<evidence type="ECO:0000256" key="3">
    <source>
        <dbReference type="ARBA" id="ARBA00023274"/>
    </source>
</evidence>